<keyword evidence="2" id="KW-1133">Transmembrane helix</keyword>
<keyword evidence="4" id="KW-1185">Reference proteome</keyword>
<dbReference type="AlphaFoldDB" id="A0A2G9CBB0"/>
<keyword evidence="2" id="KW-0472">Membrane</keyword>
<dbReference type="OrthoDB" id="9997663at2"/>
<dbReference type="EMBL" id="PEOG01000017">
    <property type="protein sequence ID" value="PIM53718.1"/>
    <property type="molecule type" value="Genomic_DNA"/>
</dbReference>
<name>A0A2G9CBB0_9BURK</name>
<organism evidence="3 4">
    <name type="scientific">Roseateles chitinivorans</name>
    <dbReference type="NCBI Taxonomy" id="2917965"/>
    <lineage>
        <taxon>Bacteria</taxon>
        <taxon>Pseudomonadati</taxon>
        <taxon>Pseudomonadota</taxon>
        <taxon>Betaproteobacteria</taxon>
        <taxon>Burkholderiales</taxon>
        <taxon>Sphaerotilaceae</taxon>
        <taxon>Roseateles</taxon>
    </lineage>
</organism>
<evidence type="ECO:0000256" key="2">
    <source>
        <dbReference type="SAM" id="Phobius"/>
    </source>
</evidence>
<sequence length="187" mass="20206">MNLVQPWMLAAGALAGAGAGAAIASAWWGRKLRLARALIDQLQASRRQIEEQVGHARRQIEQLQIEMLELRLTMEHMRRKSQFAAGRAATTDWGESMLSPMSAQAPLAASAVAPSSPAVVEATVVPAARSANAERLERARERVAAGGFSPTEPMERPMERRAMPLMSAPTLAPVPFGFLPTQPHPEP</sequence>
<evidence type="ECO:0000256" key="1">
    <source>
        <dbReference type="SAM" id="Coils"/>
    </source>
</evidence>
<accession>A0A2G9CBB0</accession>
<evidence type="ECO:0000313" key="4">
    <source>
        <dbReference type="Proteomes" id="UP000231501"/>
    </source>
</evidence>
<dbReference type="Proteomes" id="UP000231501">
    <property type="component" value="Unassembled WGS sequence"/>
</dbReference>
<keyword evidence="1" id="KW-0175">Coiled coil</keyword>
<keyword evidence="2" id="KW-0812">Transmembrane</keyword>
<feature type="transmembrane region" description="Helical" evidence="2">
    <location>
        <begin position="6"/>
        <end position="28"/>
    </location>
</feature>
<protein>
    <submittedName>
        <fullName evidence="3">Uncharacterized protein</fullName>
    </submittedName>
</protein>
<reference evidence="3 4" key="1">
    <citation type="submission" date="2017-11" db="EMBL/GenBank/DDBJ databases">
        <title>Draft genome sequence of Mitsuaria sp. HWN-4.</title>
        <authorList>
            <person name="Gundlapally S.R."/>
        </authorList>
    </citation>
    <scope>NUCLEOTIDE SEQUENCE [LARGE SCALE GENOMIC DNA]</scope>
    <source>
        <strain evidence="3 4">HWN-4</strain>
    </source>
</reference>
<gene>
    <name evidence="3" type="ORF">CS062_08130</name>
</gene>
<proteinExistence type="predicted"/>
<comment type="caution">
    <text evidence="3">The sequence shown here is derived from an EMBL/GenBank/DDBJ whole genome shotgun (WGS) entry which is preliminary data.</text>
</comment>
<evidence type="ECO:0000313" key="3">
    <source>
        <dbReference type="EMBL" id="PIM53718.1"/>
    </source>
</evidence>
<feature type="coiled-coil region" evidence="1">
    <location>
        <begin position="32"/>
        <end position="80"/>
    </location>
</feature>
<dbReference type="RefSeq" id="WP_099861076.1">
    <property type="nucleotide sequence ID" value="NZ_PEOG01000017.1"/>
</dbReference>